<evidence type="ECO:0000313" key="2">
    <source>
        <dbReference type="EMBL" id="SGY91168.1"/>
    </source>
</evidence>
<dbReference type="InterPro" id="IPR021727">
    <property type="entry name" value="DUF3299"/>
</dbReference>
<dbReference type="RefSeq" id="WP_075472154.1">
    <property type="nucleotide sequence ID" value="NZ_CAWQZC010000150.1"/>
</dbReference>
<accession>A0ABY1HCE2</accession>
<dbReference type="GeneID" id="61295999"/>
<dbReference type="Pfam" id="PF11736">
    <property type="entry name" value="DUF3299"/>
    <property type="match status" value="1"/>
</dbReference>
<keyword evidence="1" id="KW-0732">Signal</keyword>
<feature type="signal peptide" evidence="1">
    <location>
        <begin position="1"/>
        <end position="37"/>
    </location>
</feature>
<organism evidence="2 3">
    <name type="scientific">Moritella viscosa</name>
    <dbReference type="NCBI Taxonomy" id="80854"/>
    <lineage>
        <taxon>Bacteria</taxon>
        <taxon>Pseudomonadati</taxon>
        <taxon>Pseudomonadota</taxon>
        <taxon>Gammaproteobacteria</taxon>
        <taxon>Alteromonadales</taxon>
        <taxon>Moritellaceae</taxon>
        <taxon>Moritella</taxon>
    </lineage>
</organism>
<evidence type="ECO:0000313" key="3">
    <source>
        <dbReference type="Proteomes" id="UP000182660"/>
    </source>
</evidence>
<reference evidence="2 3" key="1">
    <citation type="submission" date="2016-11" db="EMBL/GenBank/DDBJ databases">
        <authorList>
            <person name="Klemetsen T."/>
        </authorList>
    </citation>
    <scope>NUCLEOTIDE SEQUENCE [LARGE SCALE GENOMIC DNA]</scope>
    <source>
        <strain evidence="2">MT 2528</strain>
    </source>
</reference>
<evidence type="ECO:0000256" key="1">
    <source>
        <dbReference type="SAM" id="SignalP"/>
    </source>
</evidence>
<protein>
    <recommendedName>
        <fullName evidence="4">Lipoprotein</fullName>
    </recommendedName>
</protein>
<sequence>MKNTKNQTCLVICKAYKLTLALSFLLFSLFGASTSYAEMLQLKWIDLVPESERITSELMVDKLKYSNYNMRSKQGAVRPELNGKQVRIPGFIIPLEGDADKVTEFLLVPNYGSCVHTPPPPSNQIIYVTFPQDSPDLDLWDVVYLEGKMSTQLREVGMVEAGYHIIGSSVTPYQ</sequence>
<keyword evidence="3" id="KW-1185">Reference proteome</keyword>
<dbReference type="EMBL" id="FPLJ01000051">
    <property type="protein sequence ID" value="SGY91168.1"/>
    <property type="molecule type" value="Genomic_DNA"/>
</dbReference>
<gene>
    <name evidence="2" type="ORF">MT2528_2100</name>
</gene>
<comment type="caution">
    <text evidence="2">The sequence shown here is derived from an EMBL/GenBank/DDBJ whole genome shotgun (WGS) entry which is preliminary data.</text>
</comment>
<proteinExistence type="predicted"/>
<dbReference type="Gene3D" id="2.40.50.870">
    <property type="entry name" value="Protein of unknown function (DUF3299)"/>
    <property type="match status" value="1"/>
</dbReference>
<feature type="chain" id="PRO_5047428533" description="Lipoprotein" evidence="1">
    <location>
        <begin position="38"/>
        <end position="174"/>
    </location>
</feature>
<dbReference type="Proteomes" id="UP000182660">
    <property type="component" value="Unassembled WGS sequence"/>
</dbReference>
<name>A0ABY1HCE2_9GAMM</name>
<evidence type="ECO:0008006" key="4">
    <source>
        <dbReference type="Google" id="ProtNLM"/>
    </source>
</evidence>